<dbReference type="RefSeq" id="WP_142929552.1">
    <property type="nucleotide sequence ID" value="NZ_ML660108.1"/>
</dbReference>
<evidence type="ECO:0000256" key="2">
    <source>
        <dbReference type="RuleBase" id="RU362039"/>
    </source>
</evidence>
<dbReference type="Gene3D" id="3.60.21.10">
    <property type="match status" value="1"/>
</dbReference>
<dbReference type="OrthoDB" id="9813918at2"/>
<dbReference type="InterPro" id="IPR000979">
    <property type="entry name" value="Phosphodiesterase_MJ0936/Vps29"/>
</dbReference>
<sequence length="153" mass="16593">MFKTIGVIADTHGLLRPAAIEALQGVDAIIHAGDIGKEEIVHELVQIAPLTVIRGNIDTDAWAQTYPDTATLEILGHSIYIIHNLKDLDVSSEHRFSVVVSGHSHSPKNEVKDKTLYFNPGSAGPRRFKLPVTIGKLSVGEGKVSGEIIRLDI</sequence>
<dbReference type="GO" id="GO:0046872">
    <property type="term" value="F:metal ion binding"/>
    <property type="evidence" value="ECO:0007669"/>
    <property type="project" value="UniProtKB-KW"/>
</dbReference>
<dbReference type="InterPro" id="IPR029052">
    <property type="entry name" value="Metallo-depent_PP-like"/>
</dbReference>
<dbReference type="GO" id="GO:0016787">
    <property type="term" value="F:hydrolase activity"/>
    <property type="evidence" value="ECO:0007669"/>
    <property type="project" value="UniProtKB-UniRule"/>
</dbReference>
<accession>A0A545SSW3</accession>
<comment type="similarity">
    <text evidence="1 2">Belongs to the metallophosphoesterase superfamily. YfcE family.</text>
</comment>
<organism evidence="4 5">
    <name type="scientific">Exilibacterium tricleocarpae</name>
    <dbReference type="NCBI Taxonomy" id="2591008"/>
    <lineage>
        <taxon>Bacteria</taxon>
        <taxon>Pseudomonadati</taxon>
        <taxon>Pseudomonadota</taxon>
        <taxon>Gammaproteobacteria</taxon>
        <taxon>Cellvibrionales</taxon>
        <taxon>Cellvibrionaceae</taxon>
        <taxon>Exilibacterium</taxon>
    </lineage>
</organism>
<evidence type="ECO:0000313" key="4">
    <source>
        <dbReference type="EMBL" id="TQV68049.1"/>
    </source>
</evidence>
<reference evidence="4 5" key="1">
    <citation type="submission" date="2019-06" db="EMBL/GenBank/DDBJ databases">
        <title>Whole genome sequence for Cellvibrionaceae sp. R142.</title>
        <authorList>
            <person name="Wang G."/>
        </authorList>
    </citation>
    <scope>NUCLEOTIDE SEQUENCE [LARGE SCALE GENOMIC DNA]</scope>
    <source>
        <strain evidence="4 5">R142</strain>
    </source>
</reference>
<dbReference type="PANTHER" id="PTHR11124">
    <property type="entry name" value="VACUOLAR SORTING PROTEIN VPS29"/>
    <property type="match status" value="1"/>
</dbReference>
<name>A0A545SSW3_9GAMM</name>
<dbReference type="Pfam" id="PF12850">
    <property type="entry name" value="Metallophos_2"/>
    <property type="match status" value="1"/>
</dbReference>
<keyword evidence="5" id="KW-1185">Reference proteome</keyword>
<dbReference type="EMBL" id="VHSG01000031">
    <property type="protein sequence ID" value="TQV68049.1"/>
    <property type="molecule type" value="Genomic_DNA"/>
</dbReference>
<dbReference type="NCBIfam" id="TIGR00040">
    <property type="entry name" value="yfcE"/>
    <property type="match status" value="1"/>
</dbReference>
<feature type="domain" description="Calcineurin-like phosphoesterase" evidence="3">
    <location>
        <begin position="5"/>
        <end position="138"/>
    </location>
</feature>
<evidence type="ECO:0000256" key="1">
    <source>
        <dbReference type="ARBA" id="ARBA00008950"/>
    </source>
</evidence>
<evidence type="ECO:0000259" key="3">
    <source>
        <dbReference type="Pfam" id="PF12850"/>
    </source>
</evidence>
<dbReference type="Proteomes" id="UP000319732">
    <property type="component" value="Unassembled WGS sequence"/>
</dbReference>
<proteinExistence type="inferred from homology"/>
<dbReference type="AlphaFoldDB" id="A0A545SSW3"/>
<dbReference type="EC" id="3.1.4.-" evidence="2"/>
<dbReference type="InterPro" id="IPR024654">
    <property type="entry name" value="Calcineurin-like_PHP_lpxH"/>
</dbReference>
<keyword evidence="2" id="KW-0479">Metal-binding</keyword>
<comment type="cofactor">
    <cofactor evidence="2">
        <name>a divalent metal cation</name>
        <dbReference type="ChEBI" id="CHEBI:60240"/>
    </cofactor>
</comment>
<evidence type="ECO:0000313" key="5">
    <source>
        <dbReference type="Proteomes" id="UP000319732"/>
    </source>
</evidence>
<comment type="caution">
    <text evidence="4">The sequence shown here is derived from an EMBL/GenBank/DDBJ whole genome shotgun (WGS) entry which is preliminary data.</text>
</comment>
<protein>
    <recommendedName>
        <fullName evidence="2">Phosphoesterase</fullName>
        <ecNumber evidence="2">3.1.4.-</ecNumber>
    </recommendedName>
</protein>
<dbReference type="SUPFAM" id="SSF56300">
    <property type="entry name" value="Metallo-dependent phosphatases"/>
    <property type="match status" value="1"/>
</dbReference>
<gene>
    <name evidence="4" type="ORF">FKG94_24290</name>
</gene>